<reference evidence="2 3" key="1">
    <citation type="journal article" date="2020" name="Mol. Plant">
        <title>The Chromosome-Based Rubber Tree Genome Provides New Insights into Spurge Genome Evolution and Rubber Biosynthesis.</title>
        <authorList>
            <person name="Liu J."/>
            <person name="Shi C."/>
            <person name="Shi C.C."/>
            <person name="Li W."/>
            <person name="Zhang Q.J."/>
            <person name="Zhang Y."/>
            <person name="Li K."/>
            <person name="Lu H.F."/>
            <person name="Shi C."/>
            <person name="Zhu S.T."/>
            <person name="Xiao Z.Y."/>
            <person name="Nan H."/>
            <person name="Yue Y."/>
            <person name="Zhu X.G."/>
            <person name="Wu Y."/>
            <person name="Hong X.N."/>
            <person name="Fan G.Y."/>
            <person name="Tong Y."/>
            <person name="Zhang D."/>
            <person name="Mao C.L."/>
            <person name="Liu Y.L."/>
            <person name="Hao S.J."/>
            <person name="Liu W.Q."/>
            <person name="Lv M.Q."/>
            <person name="Zhang H.B."/>
            <person name="Liu Y."/>
            <person name="Hu-Tang G.R."/>
            <person name="Wang J.P."/>
            <person name="Wang J.H."/>
            <person name="Sun Y.H."/>
            <person name="Ni S.B."/>
            <person name="Chen W.B."/>
            <person name="Zhang X.C."/>
            <person name="Jiao Y.N."/>
            <person name="Eichler E.E."/>
            <person name="Li G.H."/>
            <person name="Liu X."/>
            <person name="Gao L.Z."/>
        </authorList>
    </citation>
    <scope>NUCLEOTIDE SEQUENCE [LARGE SCALE GENOMIC DNA]</scope>
    <source>
        <strain evidence="3">cv. GT1</strain>
        <tissue evidence="2">Leaf</tissue>
    </source>
</reference>
<dbReference type="Proteomes" id="UP000467840">
    <property type="component" value="Chromosome 12"/>
</dbReference>
<dbReference type="Pfam" id="PF00560">
    <property type="entry name" value="LRR_1"/>
    <property type="match status" value="2"/>
</dbReference>
<protein>
    <submittedName>
        <fullName evidence="2">Uncharacterized protein</fullName>
    </submittedName>
</protein>
<dbReference type="EMBL" id="JAAGAX010000018">
    <property type="protein sequence ID" value="KAF2284347.1"/>
    <property type="molecule type" value="Genomic_DNA"/>
</dbReference>
<name>A0A6A6K6M4_HEVBR</name>
<evidence type="ECO:0000313" key="2">
    <source>
        <dbReference type="EMBL" id="KAF2284347.1"/>
    </source>
</evidence>
<dbReference type="Gene3D" id="3.80.10.10">
    <property type="entry name" value="Ribonuclease Inhibitor"/>
    <property type="match status" value="1"/>
</dbReference>
<dbReference type="PROSITE" id="PS51450">
    <property type="entry name" value="LRR"/>
    <property type="match status" value="1"/>
</dbReference>
<sequence>MLRNLDLSGNDFAHLPQSIRLLNNLRSLKLSNCKKVQEIPELPMNIKRVEARDCGSVERFSQQDEVVHDPSSSSSASYFSGYSSWETDSISFDLKEGCADFLELDYDLKLNKRTTEESPMADNFTEWLPEPPMPFDTDDHYEEGSVAFINSSTTQESDWDQMGLRKGGPRKPRLYTRKGFKRPKSHFAAEVSGKG</sequence>
<accession>A0A6A6K6M4</accession>
<evidence type="ECO:0000313" key="3">
    <source>
        <dbReference type="Proteomes" id="UP000467840"/>
    </source>
</evidence>
<comment type="caution">
    <text evidence="2">The sequence shown here is derived from an EMBL/GenBank/DDBJ whole genome shotgun (WGS) entry which is preliminary data.</text>
</comment>
<gene>
    <name evidence="2" type="ORF">GH714_021031</name>
</gene>
<proteinExistence type="predicted"/>
<dbReference type="InterPro" id="IPR001611">
    <property type="entry name" value="Leu-rich_rpt"/>
</dbReference>
<dbReference type="InterPro" id="IPR032675">
    <property type="entry name" value="LRR_dom_sf"/>
</dbReference>
<organism evidence="2 3">
    <name type="scientific">Hevea brasiliensis</name>
    <name type="common">Para rubber tree</name>
    <name type="synonym">Siphonia brasiliensis</name>
    <dbReference type="NCBI Taxonomy" id="3981"/>
    <lineage>
        <taxon>Eukaryota</taxon>
        <taxon>Viridiplantae</taxon>
        <taxon>Streptophyta</taxon>
        <taxon>Embryophyta</taxon>
        <taxon>Tracheophyta</taxon>
        <taxon>Spermatophyta</taxon>
        <taxon>Magnoliopsida</taxon>
        <taxon>eudicotyledons</taxon>
        <taxon>Gunneridae</taxon>
        <taxon>Pentapetalae</taxon>
        <taxon>rosids</taxon>
        <taxon>fabids</taxon>
        <taxon>Malpighiales</taxon>
        <taxon>Euphorbiaceae</taxon>
        <taxon>Crotonoideae</taxon>
        <taxon>Micrandreae</taxon>
        <taxon>Hevea</taxon>
    </lineage>
</organism>
<feature type="region of interest" description="Disordered" evidence="1">
    <location>
        <begin position="150"/>
        <end position="175"/>
    </location>
</feature>
<dbReference type="SUPFAM" id="SSF52058">
    <property type="entry name" value="L domain-like"/>
    <property type="match status" value="1"/>
</dbReference>
<evidence type="ECO:0000256" key="1">
    <source>
        <dbReference type="SAM" id="MobiDB-lite"/>
    </source>
</evidence>
<dbReference type="AlphaFoldDB" id="A0A6A6K6M4"/>
<keyword evidence="3" id="KW-1185">Reference proteome</keyword>